<feature type="domain" description="Acyltransferase 3" evidence="8">
    <location>
        <begin position="9"/>
        <end position="334"/>
    </location>
</feature>
<evidence type="ECO:0000256" key="1">
    <source>
        <dbReference type="ARBA" id="ARBA00004651"/>
    </source>
</evidence>
<dbReference type="Proteomes" id="UP001212401">
    <property type="component" value="Unassembled WGS sequence"/>
</dbReference>
<comment type="similarity">
    <text evidence="2">Belongs to the acyltransferase 3 family.</text>
</comment>
<dbReference type="PANTHER" id="PTHR40074">
    <property type="entry name" value="O-ACETYLTRANSFERASE WECH"/>
    <property type="match status" value="1"/>
</dbReference>
<feature type="transmembrane region" description="Helical" evidence="7">
    <location>
        <begin position="12"/>
        <end position="29"/>
    </location>
</feature>
<evidence type="ECO:0000256" key="2">
    <source>
        <dbReference type="ARBA" id="ARBA00007400"/>
    </source>
</evidence>
<protein>
    <submittedName>
        <fullName evidence="9">Acyltransferase</fullName>
    </submittedName>
</protein>
<keyword evidence="4 7" id="KW-0812">Transmembrane</keyword>
<dbReference type="GO" id="GO:0005886">
    <property type="term" value="C:plasma membrane"/>
    <property type="evidence" value="ECO:0007669"/>
    <property type="project" value="UniProtKB-SubCell"/>
</dbReference>
<dbReference type="GO" id="GO:0009246">
    <property type="term" value="P:enterobacterial common antigen biosynthetic process"/>
    <property type="evidence" value="ECO:0007669"/>
    <property type="project" value="TreeGrafter"/>
</dbReference>
<dbReference type="RefSeq" id="WP_240411267.1">
    <property type="nucleotide sequence ID" value="NZ_JAKHPH010000030.1"/>
</dbReference>
<dbReference type="GO" id="GO:0016413">
    <property type="term" value="F:O-acetyltransferase activity"/>
    <property type="evidence" value="ECO:0007669"/>
    <property type="project" value="TreeGrafter"/>
</dbReference>
<dbReference type="EMBL" id="JAKHPH010000030">
    <property type="protein sequence ID" value="MCZ3668277.1"/>
    <property type="molecule type" value="Genomic_DNA"/>
</dbReference>
<dbReference type="PANTHER" id="PTHR40074:SF2">
    <property type="entry name" value="O-ACETYLTRANSFERASE WECH"/>
    <property type="match status" value="1"/>
</dbReference>
<evidence type="ECO:0000256" key="7">
    <source>
        <dbReference type="SAM" id="Phobius"/>
    </source>
</evidence>
<sequence length="352" mass="41275">MKLGLQRLHYIDVLNCIAIIFVLLLHSSQLAHFGTLKDSNFIITEIMQCLFIPAVYIFFMNSGATLLDYRDKYDTKTFYKKRLKRVLIPFLFWSAFYYLFNSRFHSFPGPIFQENIGIKNFLEQFLNNNINNLFWFFYSIIALYVVTPVFSVLAKEHRNVLFGMVVIYFIFTDLLTYLGKLININFLTKFIDQPLLTSSFLGYFIIGYLIKENYFNRRHENILILVGFLCLLLNILNVLTGLKYSFLGNVGPFLYSVGLYILIKRLVNHTNYSYKIAQWLSGSSLGIYILHPIFYAIFDKLIYKTSAGNWKDYLITLNSPLHIFLMPFVVYIVIAIPLHYLKKLKLVKTIIP</sequence>
<feature type="transmembrane region" description="Helical" evidence="7">
    <location>
        <begin position="160"/>
        <end position="178"/>
    </location>
</feature>
<evidence type="ECO:0000256" key="4">
    <source>
        <dbReference type="ARBA" id="ARBA00022692"/>
    </source>
</evidence>
<feature type="transmembrane region" description="Helical" evidence="7">
    <location>
        <begin position="41"/>
        <end position="62"/>
    </location>
</feature>
<feature type="transmembrane region" description="Helical" evidence="7">
    <location>
        <begin position="83"/>
        <end position="100"/>
    </location>
</feature>
<gene>
    <name evidence="9" type="ORF">L2724_08345</name>
</gene>
<evidence type="ECO:0000313" key="10">
    <source>
        <dbReference type="Proteomes" id="UP001212401"/>
    </source>
</evidence>
<evidence type="ECO:0000256" key="5">
    <source>
        <dbReference type="ARBA" id="ARBA00022989"/>
    </source>
</evidence>
<feature type="transmembrane region" description="Helical" evidence="7">
    <location>
        <begin position="279"/>
        <end position="298"/>
    </location>
</feature>
<proteinExistence type="inferred from homology"/>
<keyword evidence="9" id="KW-0808">Transferase</keyword>
<evidence type="ECO:0000256" key="3">
    <source>
        <dbReference type="ARBA" id="ARBA00022475"/>
    </source>
</evidence>
<evidence type="ECO:0000259" key="8">
    <source>
        <dbReference type="Pfam" id="PF01757"/>
    </source>
</evidence>
<feature type="transmembrane region" description="Helical" evidence="7">
    <location>
        <begin position="246"/>
        <end position="267"/>
    </location>
</feature>
<feature type="transmembrane region" description="Helical" evidence="7">
    <location>
        <begin position="190"/>
        <end position="210"/>
    </location>
</feature>
<comment type="caution">
    <text evidence="9">The sequence shown here is derived from an EMBL/GenBank/DDBJ whole genome shotgun (WGS) entry which is preliminary data.</text>
</comment>
<dbReference type="Pfam" id="PF01757">
    <property type="entry name" value="Acyl_transf_3"/>
    <property type="match status" value="1"/>
</dbReference>
<feature type="transmembrane region" description="Helical" evidence="7">
    <location>
        <begin position="133"/>
        <end position="153"/>
    </location>
</feature>
<feature type="transmembrane region" description="Helical" evidence="7">
    <location>
        <begin position="321"/>
        <end position="341"/>
    </location>
</feature>
<comment type="subcellular location">
    <subcellularLocation>
        <location evidence="1">Cell membrane</location>
        <topology evidence="1">Multi-pass membrane protein</topology>
    </subcellularLocation>
</comment>
<evidence type="ECO:0000313" key="9">
    <source>
        <dbReference type="EMBL" id="MCZ3668277.1"/>
    </source>
</evidence>
<organism evidence="9 10">
    <name type="scientific">Limosilactobacillus vaginalis</name>
    <dbReference type="NCBI Taxonomy" id="1633"/>
    <lineage>
        <taxon>Bacteria</taxon>
        <taxon>Bacillati</taxon>
        <taxon>Bacillota</taxon>
        <taxon>Bacilli</taxon>
        <taxon>Lactobacillales</taxon>
        <taxon>Lactobacillaceae</taxon>
        <taxon>Limosilactobacillus</taxon>
    </lineage>
</organism>
<keyword evidence="5 7" id="KW-1133">Transmembrane helix</keyword>
<dbReference type="InterPro" id="IPR002656">
    <property type="entry name" value="Acyl_transf_3_dom"/>
</dbReference>
<accession>A0AAW5WV17</accession>
<dbReference type="AlphaFoldDB" id="A0AAW5WV17"/>
<name>A0AAW5WV17_9LACO</name>
<reference evidence="9" key="1">
    <citation type="submission" date="2022-01" db="EMBL/GenBank/DDBJ databases">
        <title>VMRC isolate genome collection.</title>
        <authorList>
            <person name="France M."/>
            <person name="Rutt L."/>
            <person name="Humphrys M."/>
            <person name="Ravel J."/>
        </authorList>
    </citation>
    <scope>NUCLEOTIDE SEQUENCE</scope>
    <source>
        <strain evidence="9">C0048A1</strain>
    </source>
</reference>
<feature type="transmembrane region" description="Helical" evidence="7">
    <location>
        <begin position="222"/>
        <end position="240"/>
    </location>
</feature>
<keyword evidence="9" id="KW-0012">Acyltransferase</keyword>
<evidence type="ECO:0000256" key="6">
    <source>
        <dbReference type="ARBA" id="ARBA00023136"/>
    </source>
</evidence>
<keyword evidence="6 7" id="KW-0472">Membrane</keyword>
<keyword evidence="3" id="KW-1003">Cell membrane</keyword>